<keyword evidence="4" id="KW-0378">Hydrolase</keyword>
<dbReference type="PANTHER" id="PTHR30337">
    <property type="entry name" value="COMPONENT OF ATP-DEPENDENT DSDNA EXONUCLEASE"/>
    <property type="match status" value="1"/>
</dbReference>
<accession>A0A2U3NVP0</accession>
<evidence type="ECO:0000259" key="6">
    <source>
        <dbReference type="Pfam" id="PF00149"/>
    </source>
</evidence>
<keyword evidence="5 7" id="KW-0269">Exonuclease</keyword>
<evidence type="ECO:0000256" key="3">
    <source>
        <dbReference type="ARBA" id="ARBA00022722"/>
    </source>
</evidence>
<name>A0A2U3NVP0_9MYCO</name>
<dbReference type="SUPFAM" id="SSF56300">
    <property type="entry name" value="Metallo-dependent phosphatases"/>
    <property type="match status" value="1"/>
</dbReference>
<keyword evidence="8" id="KW-1185">Reference proteome</keyword>
<proteinExistence type="inferred from homology"/>
<organism evidence="7 8">
    <name type="scientific">Mycobacterium rhizamassiliense</name>
    <dbReference type="NCBI Taxonomy" id="1841860"/>
    <lineage>
        <taxon>Bacteria</taxon>
        <taxon>Bacillati</taxon>
        <taxon>Actinomycetota</taxon>
        <taxon>Actinomycetes</taxon>
        <taxon>Mycobacteriales</taxon>
        <taxon>Mycobacteriaceae</taxon>
        <taxon>Mycobacterium</taxon>
    </lineage>
</organism>
<evidence type="ECO:0000313" key="7">
    <source>
        <dbReference type="EMBL" id="SPM35587.1"/>
    </source>
</evidence>
<feature type="domain" description="Calcineurin-like phosphoesterase" evidence="6">
    <location>
        <begin position="1"/>
        <end position="174"/>
    </location>
</feature>
<dbReference type="InterPro" id="IPR041796">
    <property type="entry name" value="Mre11_N"/>
</dbReference>
<dbReference type="InterPro" id="IPR014577">
    <property type="entry name" value="UCP033093_metalloPase"/>
</dbReference>
<dbReference type="AlphaFoldDB" id="A0A2U3NVP0"/>
<evidence type="ECO:0000256" key="5">
    <source>
        <dbReference type="ARBA" id="ARBA00022839"/>
    </source>
</evidence>
<protein>
    <recommendedName>
        <fullName evidence="2">Nuclease SbcCD subunit D</fullName>
    </recommendedName>
</protein>
<keyword evidence="3" id="KW-0540">Nuclease</keyword>
<dbReference type="Pfam" id="PF00149">
    <property type="entry name" value="Metallophos"/>
    <property type="match status" value="1"/>
</dbReference>
<dbReference type="InterPro" id="IPR029052">
    <property type="entry name" value="Metallo-depent_PP-like"/>
</dbReference>
<evidence type="ECO:0000313" key="8">
    <source>
        <dbReference type="Proteomes" id="UP000240988"/>
    </source>
</evidence>
<dbReference type="Gene3D" id="3.60.21.10">
    <property type="match status" value="1"/>
</dbReference>
<gene>
    <name evidence="7" type="ORF">MRAB57_3412</name>
</gene>
<dbReference type="RefSeq" id="WP_077088410.1">
    <property type="nucleotide sequence ID" value="NZ_LT721901.1"/>
</dbReference>
<dbReference type="InterPro" id="IPR004843">
    <property type="entry name" value="Calcineurin-like_PHP"/>
</dbReference>
<evidence type="ECO:0000256" key="4">
    <source>
        <dbReference type="ARBA" id="ARBA00022801"/>
    </source>
</evidence>
<evidence type="ECO:0000256" key="2">
    <source>
        <dbReference type="ARBA" id="ARBA00013365"/>
    </source>
</evidence>
<dbReference type="PANTHER" id="PTHR30337:SF0">
    <property type="entry name" value="NUCLEASE SBCCD SUBUNIT D"/>
    <property type="match status" value="1"/>
</dbReference>
<dbReference type="GO" id="GO:0004527">
    <property type="term" value="F:exonuclease activity"/>
    <property type="evidence" value="ECO:0007669"/>
    <property type="project" value="UniProtKB-KW"/>
</dbReference>
<dbReference type="InterPro" id="IPR050535">
    <property type="entry name" value="DNA_Repair-Maintenance_Comp"/>
</dbReference>
<dbReference type="Proteomes" id="UP000240988">
    <property type="component" value="Unassembled WGS sequence"/>
</dbReference>
<sequence length="383" mass="41219">MRFLHTADWQLGMTRHFLAGEAQPQYSAARRDAVAGLGALAAEVGAEFVVVAGDVFEHNQLDPRVIGQSLQAMRAIGIPVYLLPGNHDPLDASSVYTGAQFTAERPDNVHVLNRAGIHQVRPGLEIVAAPWRSKAPTTDLVAEVLDDLEPGPGIRVLVAHGGVDVLDPDRDKPSLIRLARLEEALTKSAVHYVALGDKHSRTQVGDTGRVWYSGSPEVTNYDDVESDPGHVLVVDIDENDPRGAVSVTSRHVGRWRFVTLHHQVDTSRDIADLDMNLDLMAEKDRTVVRLALTGSLSVTDRAALDACLDRYARLFAHLRTWDSHTDLAVIPADGEFTDLGIGGFAAAAVDELVATAREGDAESAGDAQAALALLLRLADRGAA</sequence>
<reference evidence="7 8" key="1">
    <citation type="submission" date="2017-01" db="EMBL/GenBank/DDBJ databases">
        <authorList>
            <consortium name="Urmite Genomes"/>
        </authorList>
    </citation>
    <scope>NUCLEOTIDE SEQUENCE [LARGE SCALE GENOMIC DNA]</scope>
    <source>
        <strain evidence="7 8">AB57</strain>
    </source>
</reference>
<comment type="similarity">
    <text evidence="1">Belongs to the SbcD family.</text>
</comment>
<dbReference type="STRING" id="1841860.GCA_900157375_03414"/>
<dbReference type="CDD" id="cd00840">
    <property type="entry name" value="MPP_Mre11_N"/>
    <property type="match status" value="1"/>
</dbReference>
<dbReference type="EMBL" id="FUFA01000004">
    <property type="protein sequence ID" value="SPM35587.1"/>
    <property type="molecule type" value="Genomic_DNA"/>
</dbReference>
<dbReference type="PIRSF" id="PIRSF033093">
    <property type="entry name" value="UCP_ML1119"/>
    <property type="match status" value="1"/>
</dbReference>
<evidence type="ECO:0000256" key="1">
    <source>
        <dbReference type="ARBA" id="ARBA00010555"/>
    </source>
</evidence>
<dbReference type="OrthoDB" id="9773856at2"/>